<dbReference type="SMART" id="SM01358">
    <property type="entry name" value="HBM"/>
    <property type="match status" value="1"/>
</dbReference>
<evidence type="ECO:0000256" key="1">
    <source>
        <dbReference type="ARBA" id="ARBA00023224"/>
    </source>
</evidence>
<keyword evidence="1 3" id="KW-0807">Transducer</keyword>
<dbReference type="PANTHER" id="PTHR32089">
    <property type="entry name" value="METHYL-ACCEPTING CHEMOTAXIS PROTEIN MCPB"/>
    <property type="match status" value="1"/>
</dbReference>
<reference evidence="7" key="1">
    <citation type="journal article" date="2016" name="Front. Microbiol.">
        <title>Genome Sequence of the Piezophilic, Mesophilic Sulfate-Reducing Bacterium Desulfovibrio indicus J2T.</title>
        <authorList>
            <person name="Cao J."/>
            <person name="Maignien L."/>
            <person name="Shao Z."/>
            <person name="Alain K."/>
            <person name="Jebbar M."/>
        </authorList>
    </citation>
    <scope>NUCLEOTIDE SEQUENCE</scope>
    <source>
        <strain evidence="7">NBRC 103626</strain>
    </source>
</reference>
<evidence type="ECO:0000256" key="3">
    <source>
        <dbReference type="PROSITE-ProRule" id="PRU00284"/>
    </source>
</evidence>
<protein>
    <recommendedName>
        <fullName evidence="9">Methyl-accepting chemotaxis sensory transducer</fullName>
    </recommendedName>
</protein>
<dbReference type="InterPro" id="IPR003660">
    <property type="entry name" value="HAMP_dom"/>
</dbReference>
<dbReference type="RefSeq" id="WP_238301194.1">
    <property type="nucleotide sequence ID" value="NZ_BPQM01000012.1"/>
</dbReference>
<accession>A0AA37HKC8</accession>
<dbReference type="Gene3D" id="6.10.340.10">
    <property type="match status" value="1"/>
</dbReference>
<evidence type="ECO:0000259" key="6">
    <source>
        <dbReference type="PROSITE" id="PS50885"/>
    </source>
</evidence>
<keyword evidence="8" id="KW-1185">Reference proteome</keyword>
<dbReference type="GO" id="GO:0004888">
    <property type="term" value="F:transmembrane signaling receptor activity"/>
    <property type="evidence" value="ECO:0007669"/>
    <property type="project" value="InterPro"/>
</dbReference>
<dbReference type="GO" id="GO:0016020">
    <property type="term" value="C:membrane"/>
    <property type="evidence" value="ECO:0007669"/>
    <property type="project" value="InterPro"/>
</dbReference>
<evidence type="ECO:0000313" key="7">
    <source>
        <dbReference type="EMBL" id="GJD77419.1"/>
    </source>
</evidence>
<dbReference type="InterPro" id="IPR004090">
    <property type="entry name" value="Chemotax_Me-accpt_rcpt"/>
</dbReference>
<evidence type="ECO:0008006" key="9">
    <source>
        <dbReference type="Google" id="ProtNLM"/>
    </source>
</evidence>
<feature type="domain" description="HAMP" evidence="6">
    <location>
        <begin position="316"/>
        <end position="369"/>
    </location>
</feature>
<dbReference type="Pfam" id="PF00015">
    <property type="entry name" value="MCPsignal"/>
    <property type="match status" value="1"/>
</dbReference>
<keyword evidence="4" id="KW-1133">Transmembrane helix</keyword>
<evidence type="ECO:0000313" key="8">
    <source>
        <dbReference type="Proteomes" id="UP001055108"/>
    </source>
</evidence>
<dbReference type="PROSITE" id="PS50885">
    <property type="entry name" value="HAMP"/>
    <property type="match status" value="1"/>
</dbReference>
<dbReference type="PANTHER" id="PTHR32089:SF112">
    <property type="entry name" value="LYSOZYME-LIKE PROTEIN-RELATED"/>
    <property type="match status" value="1"/>
</dbReference>
<organism evidence="7 8">
    <name type="scientific">Methylobacterium gregans</name>
    <dbReference type="NCBI Taxonomy" id="374424"/>
    <lineage>
        <taxon>Bacteria</taxon>
        <taxon>Pseudomonadati</taxon>
        <taxon>Pseudomonadota</taxon>
        <taxon>Alphaproteobacteria</taxon>
        <taxon>Hyphomicrobiales</taxon>
        <taxon>Methylobacteriaceae</taxon>
        <taxon>Methylobacterium</taxon>
    </lineage>
</organism>
<evidence type="ECO:0000256" key="4">
    <source>
        <dbReference type="SAM" id="Phobius"/>
    </source>
</evidence>
<dbReference type="GO" id="GO:0006935">
    <property type="term" value="P:chemotaxis"/>
    <property type="evidence" value="ECO:0007669"/>
    <property type="project" value="InterPro"/>
</dbReference>
<keyword evidence="4" id="KW-0472">Membrane</keyword>
<proteinExistence type="inferred from homology"/>
<dbReference type="PRINTS" id="PR00260">
    <property type="entry name" value="CHEMTRNSDUCR"/>
</dbReference>
<dbReference type="Proteomes" id="UP001055108">
    <property type="component" value="Unassembled WGS sequence"/>
</dbReference>
<keyword evidence="4" id="KW-0812">Transmembrane</keyword>
<name>A0AA37HKC8_9HYPH</name>
<dbReference type="GO" id="GO:0007165">
    <property type="term" value="P:signal transduction"/>
    <property type="evidence" value="ECO:0007669"/>
    <property type="project" value="UniProtKB-KW"/>
</dbReference>
<gene>
    <name evidence="7" type="ORF">NBEOAGPD_0624</name>
</gene>
<dbReference type="CDD" id="cd06225">
    <property type="entry name" value="HAMP"/>
    <property type="match status" value="1"/>
</dbReference>
<dbReference type="AlphaFoldDB" id="A0AA37HKC8"/>
<evidence type="ECO:0000256" key="2">
    <source>
        <dbReference type="ARBA" id="ARBA00029447"/>
    </source>
</evidence>
<comment type="caution">
    <text evidence="7">The sequence shown here is derived from an EMBL/GenBank/DDBJ whole genome shotgun (WGS) entry which is preliminary data.</text>
</comment>
<dbReference type="EMBL" id="BPQM01000012">
    <property type="protein sequence ID" value="GJD77419.1"/>
    <property type="molecule type" value="Genomic_DNA"/>
</dbReference>
<dbReference type="SMART" id="SM00304">
    <property type="entry name" value="HAMP"/>
    <property type="match status" value="1"/>
</dbReference>
<dbReference type="Pfam" id="PF00672">
    <property type="entry name" value="HAMP"/>
    <property type="match status" value="1"/>
</dbReference>
<feature type="transmembrane region" description="Helical" evidence="4">
    <location>
        <begin position="297"/>
        <end position="319"/>
    </location>
</feature>
<dbReference type="InterPro" id="IPR004089">
    <property type="entry name" value="MCPsignal_dom"/>
</dbReference>
<sequence length="665" mass="69526">MQFGIKARLYGGFAALVLLAGGMGAFSYVQLGRLDEQFTGKDRIERIARQLYTVNGLIDQFIAQSGEYRVSAREEAAAVMRVSISEMRALADGLYEQAVSAERRVLYGQIRAHADELAGQLPKLVELGTQIRENRMSVYTGGEELTRAAAALAAQLRTGGDEAVLGPAAEVERTVLLFRVMNWRFLATRDPKGRALSATAFTNAEAAAAKLRALPLSTAQRQGVRAVEEALVTLNASFKATSAAMVESEAVFEDSIKVKAAAISQTGLVARANLETSLAEIVARSTDTMRTARNVQFGLLGLILVLGAALAVLIARSIIRPISGMTGAMSRLAAGETAVAIPSRDATDEIGRMAQAVEVFRQNAITRQQLEAEQVAEQGARQRRADRVDELVRGFQQRVAGSLEIVTAASTELDATARAMNAVAGTTNGQAVASSAAAEQTSANVQTVAAAAEEMVSSLQEIERQVVHSREVAAHAVREAEATNGAMASLGAAASQIGAAVTTISAIASQTNLLALNATIEAARAGEAGRGFAVVASEVKELASQTGRATEEIGGQIAAIQTGTKRAGLAIRQIGQTIARMNEISGMIAATVVEQTAATSEISRNAAEAARGTQDVSENVARVLASADETGGAAAQVQTAATELARQSLAVKHEVDGFLGAIRAA</sequence>
<dbReference type="SUPFAM" id="SSF58104">
    <property type="entry name" value="Methyl-accepting chemotaxis protein (MCP) signaling domain"/>
    <property type="match status" value="1"/>
</dbReference>
<evidence type="ECO:0000259" key="5">
    <source>
        <dbReference type="PROSITE" id="PS50111"/>
    </source>
</evidence>
<comment type="similarity">
    <text evidence="2">Belongs to the methyl-accepting chemotaxis (MCP) protein family.</text>
</comment>
<dbReference type="PROSITE" id="PS50111">
    <property type="entry name" value="CHEMOTAXIS_TRANSDUC_2"/>
    <property type="match status" value="1"/>
</dbReference>
<feature type="domain" description="Methyl-accepting transducer" evidence="5">
    <location>
        <begin position="409"/>
        <end position="638"/>
    </location>
</feature>
<dbReference type="Gene3D" id="1.10.287.950">
    <property type="entry name" value="Methyl-accepting chemotaxis protein"/>
    <property type="match status" value="1"/>
</dbReference>
<dbReference type="SMART" id="SM00283">
    <property type="entry name" value="MA"/>
    <property type="match status" value="1"/>
</dbReference>
<reference evidence="7" key="2">
    <citation type="submission" date="2021-08" db="EMBL/GenBank/DDBJ databases">
        <authorList>
            <person name="Tani A."/>
            <person name="Ola A."/>
            <person name="Ogura Y."/>
            <person name="Katsura K."/>
            <person name="Hayashi T."/>
        </authorList>
    </citation>
    <scope>NUCLEOTIDE SEQUENCE</scope>
    <source>
        <strain evidence="7">NBRC 103626</strain>
    </source>
</reference>
<dbReference type="InterPro" id="IPR032255">
    <property type="entry name" value="HBM"/>
</dbReference>